<proteinExistence type="predicted"/>
<evidence type="ECO:0000256" key="2">
    <source>
        <dbReference type="ARBA" id="ARBA00022741"/>
    </source>
</evidence>
<dbReference type="GO" id="GO:1903805">
    <property type="term" value="P:L-valine import across plasma membrane"/>
    <property type="evidence" value="ECO:0007669"/>
    <property type="project" value="TreeGrafter"/>
</dbReference>
<evidence type="ECO:0000259" key="4">
    <source>
        <dbReference type="PROSITE" id="PS50893"/>
    </source>
</evidence>
<keyword evidence="3 5" id="KW-0067">ATP-binding</keyword>
<dbReference type="EMBL" id="JACRTD010000002">
    <property type="protein sequence ID" value="MBC8584760.1"/>
    <property type="molecule type" value="Genomic_DNA"/>
</dbReference>
<dbReference type="GO" id="GO:0005524">
    <property type="term" value="F:ATP binding"/>
    <property type="evidence" value="ECO:0007669"/>
    <property type="project" value="UniProtKB-KW"/>
</dbReference>
<keyword evidence="6" id="KW-1185">Reference proteome</keyword>
<dbReference type="Pfam" id="PF00005">
    <property type="entry name" value="ABC_tran"/>
    <property type="match status" value="1"/>
</dbReference>
<protein>
    <submittedName>
        <fullName evidence="5">ABC transporter ATP-binding protein</fullName>
    </submittedName>
</protein>
<dbReference type="PANTHER" id="PTHR45772:SF7">
    <property type="entry name" value="AMINO ACID ABC TRANSPORTER ATP-BINDING PROTEIN"/>
    <property type="match status" value="1"/>
</dbReference>
<comment type="caution">
    <text evidence="5">The sequence shown here is derived from an EMBL/GenBank/DDBJ whole genome shotgun (WGS) entry which is preliminary data.</text>
</comment>
<feature type="domain" description="ABC transporter" evidence="4">
    <location>
        <begin position="10"/>
        <end position="257"/>
    </location>
</feature>
<name>A0A926IH47_9FIRM</name>
<keyword evidence="1" id="KW-0813">Transport</keyword>
<dbReference type="InterPro" id="IPR003593">
    <property type="entry name" value="AAA+_ATPase"/>
</dbReference>
<dbReference type="PANTHER" id="PTHR45772">
    <property type="entry name" value="CONSERVED COMPONENT OF ABC TRANSPORTER FOR NATURAL AMINO ACIDS-RELATED"/>
    <property type="match status" value="1"/>
</dbReference>
<gene>
    <name evidence="5" type="ORF">H8705_04110</name>
</gene>
<dbReference type="InterPro" id="IPR003439">
    <property type="entry name" value="ABC_transporter-like_ATP-bd"/>
</dbReference>
<dbReference type="Pfam" id="PF12399">
    <property type="entry name" value="BCA_ABC_TP_C"/>
    <property type="match status" value="1"/>
</dbReference>
<evidence type="ECO:0000256" key="3">
    <source>
        <dbReference type="ARBA" id="ARBA00022840"/>
    </source>
</evidence>
<dbReference type="SMART" id="SM00382">
    <property type="entry name" value="AAA"/>
    <property type="match status" value="1"/>
</dbReference>
<dbReference type="GO" id="GO:0016887">
    <property type="term" value="F:ATP hydrolysis activity"/>
    <property type="evidence" value="ECO:0007669"/>
    <property type="project" value="InterPro"/>
</dbReference>
<dbReference type="GO" id="GO:0005886">
    <property type="term" value="C:plasma membrane"/>
    <property type="evidence" value="ECO:0007669"/>
    <property type="project" value="TreeGrafter"/>
</dbReference>
<dbReference type="SUPFAM" id="SSF52540">
    <property type="entry name" value="P-loop containing nucleoside triphosphate hydrolases"/>
    <property type="match status" value="1"/>
</dbReference>
<dbReference type="GO" id="GO:0005304">
    <property type="term" value="F:L-valine transmembrane transporter activity"/>
    <property type="evidence" value="ECO:0007669"/>
    <property type="project" value="TreeGrafter"/>
</dbReference>
<dbReference type="Gene3D" id="3.40.50.300">
    <property type="entry name" value="P-loop containing nucleotide triphosphate hydrolases"/>
    <property type="match status" value="1"/>
</dbReference>
<dbReference type="AlphaFoldDB" id="A0A926IH47"/>
<dbReference type="GO" id="GO:0015808">
    <property type="term" value="P:L-alanine transport"/>
    <property type="evidence" value="ECO:0007669"/>
    <property type="project" value="TreeGrafter"/>
</dbReference>
<accession>A0A926IH47</accession>
<reference evidence="5" key="1">
    <citation type="submission" date="2020-08" db="EMBL/GenBank/DDBJ databases">
        <title>Genome public.</title>
        <authorList>
            <person name="Liu C."/>
            <person name="Sun Q."/>
        </authorList>
    </citation>
    <scope>NUCLEOTIDE SEQUENCE</scope>
    <source>
        <strain evidence="5">NSJ-64</strain>
    </source>
</reference>
<dbReference type="GO" id="GO:1903806">
    <property type="term" value="P:L-isoleucine import across plasma membrane"/>
    <property type="evidence" value="ECO:0007669"/>
    <property type="project" value="TreeGrafter"/>
</dbReference>
<organism evidence="5 6">
    <name type="scientific">Youxingia wuxianensis</name>
    <dbReference type="NCBI Taxonomy" id="2763678"/>
    <lineage>
        <taxon>Bacteria</taxon>
        <taxon>Bacillati</taxon>
        <taxon>Bacillota</taxon>
        <taxon>Clostridia</taxon>
        <taxon>Eubacteriales</taxon>
        <taxon>Oscillospiraceae</taxon>
        <taxon>Youxingia</taxon>
    </lineage>
</organism>
<dbReference type="InterPro" id="IPR051120">
    <property type="entry name" value="ABC_AA/LPS_Transport"/>
</dbReference>
<dbReference type="GO" id="GO:0015192">
    <property type="term" value="F:L-phenylalanine transmembrane transporter activity"/>
    <property type="evidence" value="ECO:0007669"/>
    <property type="project" value="TreeGrafter"/>
</dbReference>
<evidence type="ECO:0000313" key="5">
    <source>
        <dbReference type="EMBL" id="MBC8584760.1"/>
    </source>
</evidence>
<keyword evidence="2" id="KW-0547">Nucleotide-binding</keyword>
<evidence type="ECO:0000313" key="6">
    <source>
        <dbReference type="Proteomes" id="UP000623678"/>
    </source>
</evidence>
<dbReference type="PROSITE" id="PS50893">
    <property type="entry name" value="ABC_TRANSPORTER_2"/>
    <property type="match status" value="1"/>
</dbReference>
<dbReference type="InterPro" id="IPR027417">
    <property type="entry name" value="P-loop_NTPase"/>
</dbReference>
<dbReference type="CDD" id="cd03219">
    <property type="entry name" value="ABC_Mj1267_LivG_branched"/>
    <property type="match status" value="1"/>
</dbReference>
<dbReference type="InterPro" id="IPR032823">
    <property type="entry name" value="BCA_ABC_TP_C"/>
</dbReference>
<dbReference type="GO" id="GO:0042941">
    <property type="term" value="P:D-alanine transmembrane transport"/>
    <property type="evidence" value="ECO:0007669"/>
    <property type="project" value="TreeGrafter"/>
</dbReference>
<dbReference type="FunFam" id="3.40.50.300:FF:000421">
    <property type="entry name" value="Branched-chain amino acid ABC transporter ATP-binding protein"/>
    <property type="match status" value="1"/>
</dbReference>
<evidence type="ECO:0000256" key="1">
    <source>
        <dbReference type="ARBA" id="ARBA00022448"/>
    </source>
</evidence>
<dbReference type="GO" id="GO:0015188">
    <property type="term" value="F:L-isoleucine transmembrane transporter activity"/>
    <property type="evidence" value="ECO:0007669"/>
    <property type="project" value="TreeGrafter"/>
</dbReference>
<sequence length="266" mass="29684">MQVSEKKELLKVSNITKQFGGLKAVNDVSFTMYEGEILGIIGPNGAGKTTFFNVISGFDSPTQGKVIFCGTDMTGKNITQYCLKGMARTFQNIRVFNEMSVLDNIMVGMHNVIKTNIWNISMNTKKEKQEEAQAVKNAHEILQYLGIDEFAQESAGNLSYGYQRKVEIGRALASNPKLILLDEPSAGMNDSETIELMGLIRGIMKRGVNIIVIEHNMQFMMNLCDRIAVLNFGTLLTVDTPEKVKNNEEVIQAYLGREEEEEDHAS</sequence>
<dbReference type="Proteomes" id="UP000623678">
    <property type="component" value="Unassembled WGS sequence"/>
</dbReference>